<feature type="region of interest" description="Disordered" evidence="2">
    <location>
        <begin position="448"/>
        <end position="470"/>
    </location>
</feature>
<dbReference type="AlphaFoldDB" id="A0A6A6S3P2"/>
<feature type="compositionally biased region" description="Basic residues" evidence="2">
    <location>
        <begin position="550"/>
        <end position="564"/>
    </location>
</feature>
<evidence type="ECO:0000313" key="4">
    <source>
        <dbReference type="Proteomes" id="UP000799753"/>
    </source>
</evidence>
<keyword evidence="1" id="KW-0175">Coiled coil</keyword>
<feature type="region of interest" description="Disordered" evidence="2">
    <location>
        <begin position="1"/>
        <end position="31"/>
    </location>
</feature>
<feature type="compositionally biased region" description="Polar residues" evidence="2">
    <location>
        <begin position="575"/>
        <end position="585"/>
    </location>
</feature>
<feature type="region of interest" description="Disordered" evidence="2">
    <location>
        <begin position="256"/>
        <end position="285"/>
    </location>
</feature>
<proteinExistence type="predicted"/>
<feature type="coiled-coil region" evidence="1">
    <location>
        <begin position="324"/>
        <end position="351"/>
    </location>
</feature>
<sequence length="631" mass="69909">MTDEAQATPRDTPNPDSQQPSLKTPKDKNCPFCGQAFTSSSLGRHLDLYIRPKNPKPADGVHLVDEIRKIRGGITRRQVKGPLKKEQSDTPKRLSVVVGDGPHSPAADSGDDDDSLDLSTGKRRDAFKDVTWGGASAKTPDMRRDMSRQLQKAELEQRHRMSDEAETAKATELALRELLRSVKAANAKATGPTLFDFDPYTLNFPSLCLRILPPPSTLFSPTPFPTSESWSITPPGQKQFDTLNRQVQERLLAHHQQRQVNQAYPSGSRSNPGSGQNSPLPTPPLFDPDPEKLFCHIADAYNHWIHQPEQARQEFWQVEILRSYARANDLRQETEINLANARREIEYLKSNRWASDLSPVSFTLGTETVKELGKLGMDFRNWDYDRLIEKWKTAVRENKHLALGMAAQKPLPHETSSRSCSMASLPSQTFASVNGPRSGVKVEQMAYSAPPTISGREPSSDQADAEGDEDDADVDLEVVPASNNVTMGDMHHGLPLQPTPVHPAQMHAHLQSQVHAQQQMQAQAQAQAHAQLSQAQAQAQAQAWAVARQHMNHSRNSHHAHPHQHQQLSPHPQHMGSTDASRRQSSVLMDPHAMSAGGMLPMDGIESHDQFLRMDMGLTAGFVGSNADTVL</sequence>
<dbReference type="Proteomes" id="UP000799753">
    <property type="component" value="Unassembled WGS sequence"/>
</dbReference>
<feature type="compositionally biased region" description="Polar residues" evidence="2">
    <location>
        <begin position="258"/>
        <end position="278"/>
    </location>
</feature>
<feature type="compositionally biased region" description="Polar residues" evidence="2">
    <location>
        <begin position="9"/>
        <end position="22"/>
    </location>
</feature>
<feature type="compositionally biased region" description="Basic and acidic residues" evidence="2">
    <location>
        <begin position="83"/>
        <end position="92"/>
    </location>
</feature>
<feature type="region of interest" description="Disordered" evidence="2">
    <location>
        <begin position="484"/>
        <end position="522"/>
    </location>
</feature>
<feature type="compositionally biased region" description="Low complexity" evidence="2">
    <location>
        <begin position="565"/>
        <end position="574"/>
    </location>
</feature>
<evidence type="ECO:0000256" key="1">
    <source>
        <dbReference type="SAM" id="Coils"/>
    </source>
</evidence>
<keyword evidence="4" id="KW-1185">Reference proteome</keyword>
<gene>
    <name evidence="3" type="ORF">P280DRAFT_300218</name>
</gene>
<organism evidence="3 4">
    <name type="scientific">Massarina eburnea CBS 473.64</name>
    <dbReference type="NCBI Taxonomy" id="1395130"/>
    <lineage>
        <taxon>Eukaryota</taxon>
        <taxon>Fungi</taxon>
        <taxon>Dikarya</taxon>
        <taxon>Ascomycota</taxon>
        <taxon>Pezizomycotina</taxon>
        <taxon>Dothideomycetes</taxon>
        <taxon>Pleosporomycetidae</taxon>
        <taxon>Pleosporales</taxon>
        <taxon>Massarineae</taxon>
        <taxon>Massarinaceae</taxon>
        <taxon>Massarina</taxon>
    </lineage>
</organism>
<feature type="compositionally biased region" description="Low complexity" evidence="2">
    <location>
        <begin position="507"/>
        <end position="522"/>
    </location>
</feature>
<feature type="region of interest" description="Disordered" evidence="2">
    <location>
        <begin position="543"/>
        <end position="585"/>
    </location>
</feature>
<name>A0A6A6S3P2_9PLEO</name>
<reference evidence="3" key="1">
    <citation type="journal article" date="2020" name="Stud. Mycol.">
        <title>101 Dothideomycetes genomes: a test case for predicting lifestyles and emergence of pathogens.</title>
        <authorList>
            <person name="Haridas S."/>
            <person name="Albert R."/>
            <person name="Binder M."/>
            <person name="Bloem J."/>
            <person name="Labutti K."/>
            <person name="Salamov A."/>
            <person name="Andreopoulos B."/>
            <person name="Baker S."/>
            <person name="Barry K."/>
            <person name="Bills G."/>
            <person name="Bluhm B."/>
            <person name="Cannon C."/>
            <person name="Castanera R."/>
            <person name="Culley D."/>
            <person name="Daum C."/>
            <person name="Ezra D."/>
            <person name="Gonzalez J."/>
            <person name="Henrissat B."/>
            <person name="Kuo A."/>
            <person name="Liang C."/>
            <person name="Lipzen A."/>
            <person name="Lutzoni F."/>
            <person name="Magnuson J."/>
            <person name="Mondo S."/>
            <person name="Nolan M."/>
            <person name="Ohm R."/>
            <person name="Pangilinan J."/>
            <person name="Park H.-J."/>
            <person name="Ramirez L."/>
            <person name="Alfaro M."/>
            <person name="Sun H."/>
            <person name="Tritt A."/>
            <person name="Yoshinaga Y."/>
            <person name="Zwiers L.-H."/>
            <person name="Turgeon B."/>
            <person name="Goodwin S."/>
            <person name="Spatafora J."/>
            <person name="Crous P."/>
            <person name="Grigoriev I."/>
        </authorList>
    </citation>
    <scope>NUCLEOTIDE SEQUENCE</scope>
    <source>
        <strain evidence="3">CBS 473.64</strain>
    </source>
</reference>
<evidence type="ECO:0000313" key="3">
    <source>
        <dbReference type="EMBL" id="KAF2641028.1"/>
    </source>
</evidence>
<protein>
    <submittedName>
        <fullName evidence="3">Uncharacterized protein</fullName>
    </submittedName>
</protein>
<dbReference type="EMBL" id="MU006783">
    <property type="protein sequence ID" value="KAF2641028.1"/>
    <property type="molecule type" value="Genomic_DNA"/>
</dbReference>
<accession>A0A6A6S3P2</accession>
<dbReference type="OrthoDB" id="3905365at2759"/>
<feature type="region of interest" description="Disordered" evidence="2">
    <location>
        <begin position="71"/>
        <end position="120"/>
    </location>
</feature>
<evidence type="ECO:0000256" key="2">
    <source>
        <dbReference type="SAM" id="MobiDB-lite"/>
    </source>
</evidence>